<dbReference type="NCBIfam" id="TIGR02432">
    <property type="entry name" value="lysidine_TilS_N"/>
    <property type="match status" value="1"/>
</dbReference>
<feature type="domain" description="tRNA(Ile)-lysidine/2-thiocytidine synthase N-terminal" evidence="7">
    <location>
        <begin position="2"/>
        <end position="160"/>
    </location>
</feature>
<dbReference type="Proteomes" id="UP000307440">
    <property type="component" value="Unassembled WGS sequence"/>
</dbReference>
<dbReference type="CDD" id="cd01992">
    <property type="entry name" value="TilS_N"/>
    <property type="match status" value="1"/>
</dbReference>
<evidence type="ECO:0000256" key="2">
    <source>
        <dbReference type="ARBA" id="ARBA00022598"/>
    </source>
</evidence>
<proteinExistence type="predicted"/>
<evidence type="ECO:0000256" key="1">
    <source>
        <dbReference type="ARBA" id="ARBA00013267"/>
    </source>
</evidence>
<dbReference type="AlphaFoldDB" id="A0A5C3LBR1"/>
<dbReference type="Pfam" id="PF01171">
    <property type="entry name" value="ATP_bind_3"/>
    <property type="match status" value="1"/>
</dbReference>
<dbReference type="Gene3D" id="3.40.50.620">
    <property type="entry name" value="HUPs"/>
    <property type="match status" value="1"/>
</dbReference>
<dbReference type="EC" id="6.3.4.19" evidence="1"/>
<protein>
    <recommendedName>
        <fullName evidence="1">tRNA(Ile)-lysidine synthetase</fullName>
        <ecNumber evidence="1">6.3.4.19</ecNumber>
    </recommendedName>
</protein>
<dbReference type="InterPro" id="IPR012795">
    <property type="entry name" value="tRNA_Ile_lys_synt_N"/>
</dbReference>
<evidence type="ECO:0000259" key="7">
    <source>
        <dbReference type="Pfam" id="PF01171"/>
    </source>
</evidence>
<dbReference type="SUPFAM" id="SSF52402">
    <property type="entry name" value="Adenine nucleotide alpha hydrolases-like"/>
    <property type="match status" value="1"/>
</dbReference>
<dbReference type="STRING" id="230819.A0A5C3LBR1"/>
<evidence type="ECO:0000256" key="5">
    <source>
        <dbReference type="ARBA" id="ARBA00022840"/>
    </source>
</evidence>
<keyword evidence="2" id="KW-0436">Ligase</keyword>
<dbReference type="GO" id="GO:0008033">
    <property type="term" value="P:tRNA processing"/>
    <property type="evidence" value="ECO:0007669"/>
    <property type="project" value="UniProtKB-KW"/>
</dbReference>
<name>A0A5C3LBR1_COPMA</name>
<reference evidence="8 9" key="1">
    <citation type="journal article" date="2019" name="Nat. Ecol. Evol.">
        <title>Megaphylogeny resolves global patterns of mushroom evolution.</title>
        <authorList>
            <person name="Varga T."/>
            <person name="Krizsan K."/>
            <person name="Foldi C."/>
            <person name="Dima B."/>
            <person name="Sanchez-Garcia M."/>
            <person name="Sanchez-Ramirez S."/>
            <person name="Szollosi G.J."/>
            <person name="Szarkandi J.G."/>
            <person name="Papp V."/>
            <person name="Albert L."/>
            <person name="Andreopoulos W."/>
            <person name="Angelini C."/>
            <person name="Antonin V."/>
            <person name="Barry K.W."/>
            <person name="Bougher N.L."/>
            <person name="Buchanan P."/>
            <person name="Buyck B."/>
            <person name="Bense V."/>
            <person name="Catcheside P."/>
            <person name="Chovatia M."/>
            <person name="Cooper J."/>
            <person name="Damon W."/>
            <person name="Desjardin D."/>
            <person name="Finy P."/>
            <person name="Geml J."/>
            <person name="Haridas S."/>
            <person name="Hughes K."/>
            <person name="Justo A."/>
            <person name="Karasinski D."/>
            <person name="Kautmanova I."/>
            <person name="Kiss B."/>
            <person name="Kocsube S."/>
            <person name="Kotiranta H."/>
            <person name="LaButti K.M."/>
            <person name="Lechner B.E."/>
            <person name="Liimatainen K."/>
            <person name="Lipzen A."/>
            <person name="Lukacs Z."/>
            <person name="Mihaltcheva S."/>
            <person name="Morgado L.N."/>
            <person name="Niskanen T."/>
            <person name="Noordeloos M.E."/>
            <person name="Ohm R.A."/>
            <person name="Ortiz-Santana B."/>
            <person name="Ovrebo C."/>
            <person name="Racz N."/>
            <person name="Riley R."/>
            <person name="Savchenko A."/>
            <person name="Shiryaev A."/>
            <person name="Soop K."/>
            <person name="Spirin V."/>
            <person name="Szebenyi C."/>
            <person name="Tomsovsky M."/>
            <person name="Tulloss R.E."/>
            <person name="Uehling J."/>
            <person name="Grigoriev I.V."/>
            <person name="Vagvolgyi C."/>
            <person name="Papp T."/>
            <person name="Martin F.M."/>
            <person name="Miettinen O."/>
            <person name="Hibbett D.S."/>
            <person name="Nagy L.G."/>
        </authorList>
    </citation>
    <scope>NUCLEOTIDE SEQUENCE [LARGE SCALE GENOMIC DNA]</scope>
    <source>
        <strain evidence="8 9">CBS 121175</strain>
    </source>
</reference>
<evidence type="ECO:0000256" key="4">
    <source>
        <dbReference type="ARBA" id="ARBA00022741"/>
    </source>
</evidence>
<evidence type="ECO:0000313" key="8">
    <source>
        <dbReference type="EMBL" id="TFK30095.1"/>
    </source>
</evidence>
<evidence type="ECO:0000313" key="9">
    <source>
        <dbReference type="Proteomes" id="UP000307440"/>
    </source>
</evidence>
<dbReference type="PANTHER" id="PTHR43033">
    <property type="entry name" value="TRNA(ILE)-LYSIDINE SYNTHASE-RELATED"/>
    <property type="match status" value="1"/>
</dbReference>
<evidence type="ECO:0000256" key="6">
    <source>
        <dbReference type="ARBA" id="ARBA00048539"/>
    </source>
</evidence>
<keyword evidence="3" id="KW-0819">tRNA processing</keyword>
<sequence>MAAHCAEFAKKLGIEHRTTKIRWGEDGNPQKPTQAFEQVAREARYDLLLDALRTMGSNIIAFGHHADDQVETALMRLGKGSSILGARGMRRISRWGMRSTPQPWHTVDMNLLGMNTWIIRPLLSIPKDAILATCEARGLEYVTDQTNFQPDLTIRNAIRQYVAGTLTLDDIKQPAIRQDLLDVQKVLLKTPEFGADLTSGPMALRKAVKGVGLRETRMASDVDHILSQCRLPSPVGTILLSQSDLMQYTLDPTLSMAFIRRILRYLSPEPWGSLRAELRQRSKRSKVIVRNLFTPITANSLPFVSGSRVMWTPVVVRGGKIKDVASLRVHRDSRSGQEETLAWMASRQPEARKNEGLYADEIEKRQGQEVHDILSNTLKDPSRQQDTVEVLWDYRYRIRYTLGKMPSTIASHVLSPDNKVVIQPYGKWYSPRVVLKMGKCGDEVELAKLEEGQAPSQDWIKIDFIRSLDRL</sequence>
<dbReference type="OrthoDB" id="434144at2759"/>
<gene>
    <name evidence="8" type="ORF">FA15DRAFT_580663</name>
</gene>
<dbReference type="PANTHER" id="PTHR43033:SF1">
    <property type="entry name" value="TRNA(ILE)-LYSIDINE SYNTHASE-RELATED"/>
    <property type="match status" value="1"/>
</dbReference>
<dbReference type="EMBL" id="ML210147">
    <property type="protein sequence ID" value="TFK30095.1"/>
    <property type="molecule type" value="Genomic_DNA"/>
</dbReference>
<organism evidence="8 9">
    <name type="scientific">Coprinopsis marcescibilis</name>
    <name type="common">Agaric fungus</name>
    <name type="synonym">Psathyrella marcescibilis</name>
    <dbReference type="NCBI Taxonomy" id="230819"/>
    <lineage>
        <taxon>Eukaryota</taxon>
        <taxon>Fungi</taxon>
        <taxon>Dikarya</taxon>
        <taxon>Basidiomycota</taxon>
        <taxon>Agaricomycotina</taxon>
        <taxon>Agaricomycetes</taxon>
        <taxon>Agaricomycetidae</taxon>
        <taxon>Agaricales</taxon>
        <taxon>Agaricineae</taxon>
        <taxon>Psathyrellaceae</taxon>
        <taxon>Coprinopsis</taxon>
    </lineage>
</organism>
<dbReference type="GO" id="GO:0005524">
    <property type="term" value="F:ATP binding"/>
    <property type="evidence" value="ECO:0007669"/>
    <property type="project" value="UniProtKB-KW"/>
</dbReference>
<dbReference type="InterPro" id="IPR012094">
    <property type="entry name" value="tRNA_Ile_lys_synt"/>
</dbReference>
<keyword evidence="5" id="KW-0067">ATP-binding</keyword>
<accession>A0A5C3LBR1</accession>
<dbReference type="InterPro" id="IPR014729">
    <property type="entry name" value="Rossmann-like_a/b/a_fold"/>
</dbReference>
<keyword evidence="9" id="KW-1185">Reference proteome</keyword>
<evidence type="ECO:0000256" key="3">
    <source>
        <dbReference type="ARBA" id="ARBA00022694"/>
    </source>
</evidence>
<comment type="catalytic activity">
    <reaction evidence="6">
        <text>cytidine(34) in tRNA(Ile2) + L-lysine + ATP = lysidine(34) in tRNA(Ile2) + AMP + diphosphate + H(+)</text>
        <dbReference type="Rhea" id="RHEA:43744"/>
        <dbReference type="Rhea" id="RHEA-COMP:10625"/>
        <dbReference type="Rhea" id="RHEA-COMP:10670"/>
        <dbReference type="ChEBI" id="CHEBI:15378"/>
        <dbReference type="ChEBI" id="CHEBI:30616"/>
        <dbReference type="ChEBI" id="CHEBI:32551"/>
        <dbReference type="ChEBI" id="CHEBI:33019"/>
        <dbReference type="ChEBI" id="CHEBI:82748"/>
        <dbReference type="ChEBI" id="CHEBI:83665"/>
        <dbReference type="ChEBI" id="CHEBI:456215"/>
        <dbReference type="EC" id="6.3.4.19"/>
    </reaction>
</comment>
<dbReference type="GO" id="GO:0032267">
    <property type="term" value="F:tRNA(Ile)-lysidine synthase activity"/>
    <property type="evidence" value="ECO:0007669"/>
    <property type="project" value="UniProtKB-EC"/>
</dbReference>
<keyword evidence="4" id="KW-0547">Nucleotide-binding</keyword>
<dbReference type="InterPro" id="IPR011063">
    <property type="entry name" value="TilS/TtcA_N"/>
</dbReference>